<dbReference type="OrthoDB" id="9758793at2"/>
<evidence type="ECO:0000259" key="2">
    <source>
        <dbReference type="Pfam" id="PF03572"/>
    </source>
</evidence>
<evidence type="ECO:0000313" key="4">
    <source>
        <dbReference type="Proteomes" id="UP000267049"/>
    </source>
</evidence>
<gene>
    <name evidence="3" type="ORF">EER27_11195</name>
</gene>
<feature type="domain" description="Tail specific protease" evidence="2">
    <location>
        <begin position="12"/>
        <end position="54"/>
    </location>
</feature>
<dbReference type="EMBL" id="RIBS01000005">
    <property type="protein sequence ID" value="RNF83078.1"/>
    <property type="molecule type" value="Genomic_DNA"/>
</dbReference>
<dbReference type="Pfam" id="PF03572">
    <property type="entry name" value="Peptidase_S41"/>
    <property type="match status" value="1"/>
</dbReference>
<dbReference type="Proteomes" id="UP000267049">
    <property type="component" value="Unassembled WGS sequence"/>
</dbReference>
<dbReference type="GO" id="GO:0008236">
    <property type="term" value="F:serine-type peptidase activity"/>
    <property type="evidence" value="ECO:0007669"/>
    <property type="project" value="InterPro"/>
</dbReference>
<dbReference type="Gene3D" id="3.90.226.10">
    <property type="entry name" value="2-enoyl-CoA Hydratase, Chain A, domain 1"/>
    <property type="match status" value="1"/>
</dbReference>
<dbReference type="InterPro" id="IPR029045">
    <property type="entry name" value="ClpP/crotonase-like_dom_sf"/>
</dbReference>
<dbReference type="GO" id="GO:0006508">
    <property type="term" value="P:proteolysis"/>
    <property type="evidence" value="ECO:0007669"/>
    <property type="project" value="InterPro"/>
</dbReference>
<keyword evidence="4" id="KW-1185">Reference proteome</keyword>
<name>A0A3M8SP11_9GAMM</name>
<dbReference type="SUPFAM" id="SSF52096">
    <property type="entry name" value="ClpP/crotonase"/>
    <property type="match status" value="1"/>
</dbReference>
<sequence length="81" mass="8995">MRQFWTSSAVMPRYTRPVYVLTSKQTFSGGEECAYDLKTQKRASLVGETTGGEGEEAVAGSTLPTTCHGPQWPRRSKRPSR</sequence>
<organism evidence="3 4">
    <name type="scientific">Montanilutibacter psychrotolerans</name>
    <dbReference type="NCBI Taxonomy" id="1327343"/>
    <lineage>
        <taxon>Bacteria</taxon>
        <taxon>Pseudomonadati</taxon>
        <taxon>Pseudomonadota</taxon>
        <taxon>Gammaproteobacteria</taxon>
        <taxon>Lysobacterales</taxon>
        <taxon>Lysobacteraceae</taxon>
        <taxon>Montanilutibacter</taxon>
    </lineage>
</organism>
<reference evidence="3 4" key="1">
    <citation type="submission" date="2018-11" db="EMBL/GenBank/DDBJ databases">
        <title>Lysobacter cryohumiis sp. nov., isolated from soil in the Tianshan Mountains, Xinjiang, China.</title>
        <authorList>
            <person name="Luo Y."/>
            <person name="Sheng H."/>
        </authorList>
    </citation>
    <scope>NUCLEOTIDE SEQUENCE [LARGE SCALE GENOMIC DNA]</scope>
    <source>
        <strain evidence="3 4">ZS60</strain>
    </source>
</reference>
<feature type="region of interest" description="Disordered" evidence="1">
    <location>
        <begin position="49"/>
        <end position="81"/>
    </location>
</feature>
<dbReference type="InterPro" id="IPR005151">
    <property type="entry name" value="Tail-specific_protease"/>
</dbReference>
<comment type="caution">
    <text evidence="3">The sequence shown here is derived from an EMBL/GenBank/DDBJ whole genome shotgun (WGS) entry which is preliminary data.</text>
</comment>
<proteinExistence type="predicted"/>
<dbReference type="AlphaFoldDB" id="A0A3M8SP11"/>
<evidence type="ECO:0000256" key="1">
    <source>
        <dbReference type="SAM" id="MobiDB-lite"/>
    </source>
</evidence>
<accession>A0A3M8SP11</accession>
<evidence type="ECO:0000313" key="3">
    <source>
        <dbReference type="EMBL" id="RNF83078.1"/>
    </source>
</evidence>
<protein>
    <recommendedName>
        <fullName evidence="2">Tail specific protease domain-containing protein</fullName>
    </recommendedName>
</protein>